<dbReference type="Gene3D" id="3.90.79.10">
    <property type="entry name" value="Nucleoside Triphosphate Pyrophosphohydrolase"/>
    <property type="match status" value="1"/>
</dbReference>
<dbReference type="CDD" id="cd03424">
    <property type="entry name" value="NUDIX_ADPRase_Nudt5_UGPPase_Nudt14"/>
    <property type="match status" value="1"/>
</dbReference>
<gene>
    <name evidence="4" type="ORF">DFA_06098</name>
</gene>
<dbReference type="AlphaFoldDB" id="F4PK36"/>
<evidence type="ECO:0000256" key="1">
    <source>
        <dbReference type="ARBA" id="ARBA00001946"/>
    </source>
</evidence>
<dbReference type="InterPro" id="IPR000086">
    <property type="entry name" value="NUDIX_hydrolase_dom"/>
</dbReference>
<dbReference type="SUPFAM" id="SSF55811">
    <property type="entry name" value="Nudix"/>
    <property type="match status" value="1"/>
</dbReference>
<sequence>MGKMFKRSISIISSSLSSSSTLKRSYSSFKMSTTTESSTPNTTTTTITIRGKPVTVSVVPSFEVPVETARDAPNFVKWVKRVEAEEQLLVKNVLFQSVDMFGKNVGFLKFKAEVVALPENRPVPGIVFCRGGSVAILVILKSKESNKEYSLLTVQTRVPVGKFSYSEIPAGMLDGSGHFVGVAAKEMKEETGLEVSEEKLIDLTQLAYGNEVEGMYPSPGGCDEFIRLFLFRETLEQAKIDELKNKLTGCLSENESITLNVVPLEDLWKTSPDGKTLSALYLYEKLKIGYSNGQPNYPNVANSYLGVGDTGISHYPSYLGLKMHIRCYANVTPANAAGPIVLFDAGLPFFSTAWVSIIPGVLQNMVSWNISRACFMDRYGYGFSDPSIFPILTQDYVIRLRGSLQAANLVGKYILVGWSWGSIFCQVYSLTFPKDVVGIMTIDGTDSRWGLIPANQQAIIGYTNTYSNFQDELSEGTLGPIANAGGIDISYGFFPNISINSGYTQCTIEASQKIWLTNKYLRTAIQEFNIMVVSSALLNFTYAIKPAKPLKDLPYVNIYQDNGGADWTSRQIFMASLSTNSIAIATPSSHFFPFTNPSSIISSLSLLASKIATNPGIQWRNQ</sequence>
<protein>
    <recommendedName>
        <fullName evidence="3">Nudix hydrolase domain-containing protein</fullName>
    </recommendedName>
</protein>
<dbReference type="GO" id="GO:0019693">
    <property type="term" value="P:ribose phosphate metabolic process"/>
    <property type="evidence" value="ECO:0007669"/>
    <property type="project" value="TreeGrafter"/>
</dbReference>
<proteinExistence type="predicted"/>
<dbReference type="Pfam" id="PF00561">
    <property type="entry name" value="Abhydrolase_1"/>
    <property type="match status" value="1"/>
</dbReference>
<comment type="cofactor">
    <cofactor evidence="1">
        <name>Mg(2+)</name>
        <dbReference type="ChEBI" id="CHEBI:18420"/>
    </cofactor>
</comment>
<dbReference type="STRING" id="1054147.F4PK36"/>
<dbReference type="SUPFAM" id="SSF53474">
    <property type="entry name" value="alpha/beta-Hydrolases"/>
    <property type="match status" value="1"/>
</dbReference>
<dbReference type="InterPro" id="IPR000073">
    <property type="entry name" value="AB_hydrolase_1"/>
</dbReference>
<dbReference type="RefSeq" id="XP_004361811.1">
    <property type="nucleotide sequence ID" value="XM_004361754.1"/>
</dbReference>
<name>F4PK36_CACFS</name>
<evidence type="ECO:0000256" key="2">
    <source>
        <dbReference type="ARBA" id="ARBA00022801"/>
    </source>
</evidence>
<dbReference type="InterPro" id="IPR029058">
    <property type="entry name" value="AB_hydrolase_fold"/>
</dbReference>
<dbReference type="PANTHER" id="PTHR11839:SF18">
    <property type="entry name" value="NUDIX HYDROLASE DOMAIN-CONTAINING PROTEIN"/>
    <property type="match status" value="1"/>
</dbReference>
<reference evidence="5" key="1">
    <citation type="journal article" date="2011" name="Genome Res.">
        <title>Phylogeny-wide analysis of social amoeba genomes highlights ancient origins for complex intercellular communication.</title>
        <authorList>
            <person name="Heidel A.J."/>
            <person name="Lawal H.M."/>
            <person name="Felder M."/>
            <person name="Schilde C."/>
            <person name="Helps N.R."/>
            <person name="Tunggal B."/>
            <person name="Rivero F."/>
            <person name="John U."/>
            <person name="Schleicher M."/>
            <person name="Eichinger L."/>
            <person name="Platzer M."/>
            <person name="Noegel A.A."/>
            <person name="Schaap P."/>
            <person name="Gloeckner G."/>
        </authorList>
    </citation>
    <scope>NUCLEOTIDE SEQUENCE [LARGE SCALE GENOMIC DNA]</scope>
    <source>
        <strain evidence="5">SH3</strain>
    </source>
</reference>
<dbReference type="PANTHER" id="PTHR11839">
    <property type="entry name" value="UDP/ADP-SUGAR PYROPHOSPHATASE"/>
    <property type="match status" value="1"/>
</dbReference>
<dbReference type="EMBL" id="GL883007">
    <property type="protein sequence ID" value="EGG23960.1"/>
    <property type="molecule type" value="Genomic_DNA"/>
</dbReference>
<feature type="domain" description="Nudix hydrolase" evidence="3">
    <location>
        <begin position="118"/>
        <end position="284"/>
    </location>
</feature>
<dbReference type="KEGG" id="dfa:DFA_06098"/>
<dbReference type="GeneID" id="14876156"/>
<organism evidence="4 5">
    <name type="scientific">Cavenderia fasciculata</name>
    <name type="common">Slime mold</name>
    <name type="synonym">Dictyostelium fasciculatum</name>
    <dbReference type="NCBI Taxonomy" id="261658"/>
    <lineage>
        <taxon>Eukaryota</taxon>
        <taxon>Amoebozoa</taxon>
        <taxon>Evosea</taxon>
        <taxon>Eumycetozoa</taxon>
        <taxon>Dictyostelia</taxon>
        <taxon>Acytosteliales</taxon>
        <taxon>Cavenderiaceae</taxon>
        <taxon>Cavenderia</taxon>
    </lineage>
</organism>
<dbReference type="Gene3D" id="3.40.50.1820">
    <property type="entry name" value="alpha/beta hydrolase"/>
    <property type="match status" value="1"/>
</dbReference>
<keyword evidence="5" id="KW-1185">Reference proteome</keyword>
<dbReference type="GO" id="GO:0080042">
    <property type="term" value="F:ADP-glucose pyrophosphohydrolase activity"/>
    <property type="evidence" value="ECO:0007669"/>
    <property type="project" value="TreeGrafter"/>
</dbReference>
<evidence type="ECO:0000313" key="4">
    <source>
        <dbReference type="EMBL" id="EGG23960.1"/>
    </source>
</evidence>
<evidence type="ECO:0000313" key="5">
    <source>
        <dbReference type="Proteomes" id="UP000007797"/>
    </source>
</evidence>
<dbReference type="InterPro" id="IPR015797">
    <property type="entry name" value="NUDIX_hydrolase-like_dom_sf"/>
</dbReference>
<evidence type="ECO:0000259" key="3">
    <source>
        <dbReference type="PROSITE" id="PS51462"/>
    </source>
</evidence>
<dbReference type="PROSITE" id="PS51462">
    <property type="entry name" value="NUDIX"/>
    <property type="match status" value="1"/>
</dbReference>
<dbReference type="Pfam" id="PF00293">
    <property type="entry name" value="NUDIX"/>
    <property type="match status" value="1"/>
</dbReference>
<keyword evidence="2" id="KW-0378">Hydrolase</keyword>
<dbReference type="GO" id="GO:0080041">
    <property type="term" value="F:ADP-ribose pyrophosphohydrolase activity"/>
    <property type="evidence" value="ECO:0007669"/>
    <property type="project" value="TreeGrafter"/>
</dbReference>
<dbReference type="GO" id="GO:0006753">
    <property type="term" value="P:nucleoside phosphate metabolic process"/>
    <property type="evidence" value="ECO:0007669"/>
    <property type="project" value="TreeGrafter"/>
</dbReference>
<dbReference type="OrthoDB" id="10249920at2759"/>
<accession>F4PK36</accession>
<dbReference type="Proteomes" id="UP000007797">
    <property type="component" value="Unassembled WGS sequence"/>
</dbReference>